<gene>
    <name evidence="1" type="ORF">O6H91_12G016800</name>
</gene>
<dbReference type="Proteomes" id="UP001162992">
    <property type="component" value="Chromosome 12"/>
</dbReference>
<accession>A0ACC2BZK2</accession>
<evidence type="ECO:0000313" key="1">
    <source>
        <dbReference type="EMBL" id="KAJ7535058.1"/>
    </source>
</evidence>
<keyword evidence="2" id="KW-1185">Reference proteome</keyword>
<comment type="caution">
    <text evidence="1">The sequence shown here is derived from an EMBL/GenBank/DDBJ whole genome shotgun (WGS) entry which is preliminary data.</text>
</comment>
<proteinExistence type="predicted"/>
<name>A0ACC2BZK2_DIPCM</name>
<evidence type="ECO:0000313" key="2">
    <source>
        <dbReference type="Proteomes" id="UP001162992"/>
    </source>
</evidence>
<sequence>MPSGWEMQGSSAICYDILYSIFHNASLLLAPRETAVGYQLFLHQFDVKSRQYSSNLYPMPEFFYFPEAAVLLNCNNILILVGTTGEDVIATIIKVWKFNSDHPAGWLRLGVMPDTLLLMLSEPSRYANLQRYSSGGGNFIYFRNFIGHRVVVLDLSMTDEDGLLLRVDNWKEAPMIF</sequence>
<protein>
    <submittedName>
        <fullName evidence="1">Uncharacterized protein</fullName>
    </submittedName>
</protein>
<organism evidence="1 2">
    <name type="scientific">Diphasiastrum complanatum</name>
    <name type="common">Issler's clubmoss</name>
    <name type="synonym">Lycopodium complanatum</name>
    <dbReference type="NCBI Taxonomy" id="34168"/>
    <lineage>
        <taxon>Eukaryota</taxon>
        <taxon>Viridiplantae</taxon>
        <taxon>Streptophyta</taxon>
        <taxon>Embryophyta</taxon>
        <taxon>Tracheophyta</taxon>
        <taxon>Lycopodiopsida</taxon>
        <taxon>Lycopodiales</taxon>
        <taxon>Lycopodiaceae</taxon>
        <taxon>Lycopodioideae</taxon>
        <taxon>Diphasiastrum</taxon>
    </lineage>
</organism>
<reference evidence="2" key="1">
    <citation type="journal article" date="2024" name="Proc. Natl. Acad. Sci. U.S.A.">
        <title>Extraordinary preservation of gene collinearity over three hundred million years revealed in homosporous lycophytes.</title>
        <authorList>
            <person name="Li C."/>
            <person name="Wickell D."/>
            <person name="Kuo L.Y."/>
            <person name="Chen X."/>
            <person name="Nie B."/>
            <person name="Liao X."/>
            <person name="Peng D."/>
            <person name="Ji J."/>
            <person name="Jenkins J."/>
            <person name="Williams M."/>
            <person name="Shu S."/>
            <person name="Plott C."/>
            <person name="Barry K."/>
            <person name="Rajasekar S."/>
            <person name="Grimwood J."/>
            <person name="Han X."/>
            <person name="Sun S."/>
            <person name="Hou Z."/>
            <person name="He W."/>
            <person name="Dai G."/>
            <person name="Sun C."/>
            <person name="Schmutz J."/>
            <person name="Leebens-Mack J.H."/>
            <person name="Li F.W."/>
            <person name="Wang L."/>
        </authorList>
    </citation>
    <scope>NUCLEOTIDE SEQUENCE [LARGE SCALE GENOMIC DNA]</scope>
    <source>
        <strain evidence="2">cv. PW_Plant_1</strain>
    </source>
</reference>
<dbReference type="EMBL" id="CM055103">
    <property type="protein sequence ID" value="KAJ7535058.1"/>
    <property type="molecule type" value="Genomic_DNA"/>
</dbReference>